<protein>
    <submittedName>
        <fullName evidence="5">Unannotated protein</fullName>
    </submittedName>
</protein>
<feature type="domain" description="Predicted membrane protein YciQ-like C-terminal" evidence="4">
    <location>
        <begin position="328"/>
        <end position="554"/>
    </location>
</feature>
<keyword evidence="2" id="KW-0472">Membrane</keyword>
<dbReference type="InterPro" id="IPR018702">
    <property type="entry name" value="DUF2207"/>
</dbReference>
<feature type="region of interest" description="Disordered" evidence="1">
    <location>
        <begin position="593"/>
        <end position="623"/>
    </location>
</feature>
<evidence type="ECO:0000313" key="5">
    <source>
        <dbReference type="EMBL" id="CAB4828660.1"/>
    </source>
</evidence>
<dbReference type="AlphaFoldDB" id="A0A6J7A875"/>
<accession>A0A6J7A875</accession>
<dbReference type="Pfam" id="PF20990">
    <property type="entry name" value="DUF2207_C"/>
    <property type="match status" value="1"/>
</dbReference>
<dbReference type="InterPro" id="IPR048389">
    <property type="entry name" value="YciQ-like_C"/>
</dbReference>
<organism evidence="5">
    <name type="scientific">freshwater metagenome</name>
    <dbReference type="NCBI Taxonomy" id="449393"/>
    <lineage>
        <taxon>unclassified sequences</taxon>
        <taxon>metagenomes</taxon>
        <taxon>ecological metagenomes</taxon>
    </lineage>
</organism>
<feature type="transmembrane region" description="Helical" evidence="2">
    <location>
        <begin position="475"/>
        <end position="493"/>
    </location>
</feature>
<feature type="domain" description="DUF2207" evidence="3">
    <location>
        <begin position="43"/>
        <end position="232"/>
    </location>
</feature>
<gene>
    <name evidence="5" type="ORF">UFOPK3139_01229</name>
</gene>
<evidence type="ECO:0000256" key="1">
    <source>
        <dbReference type="SAM" id="MobiDB-lite"/>
    </source>
</evidence>
<evidence type="ECO:0000259" key="3">
    <source>
        <dbReference type="Pfam" id="PF09972"/>
    </source>
</evidence>
<keyword evidence="2" id="KW-1133">Transmembrane helix</keyword>
<feature type="transmembrane region" description="Helical" evidence="2">
    <location>
        <begin position="450"/>
        <end position="469"/>
    </location>
</feature>
<name>A0A6J7A875_9ZZZZ</name>
<dbReference type="Pfam" id="PF09972">
    <property type="entry name" value="DUF2207"/>
    <property type="match status" value="1"/>
</dbReference>
<keyword evidence="2" id="KW-0812">Transmembrane</keyword>
<sequence length="623" mass="65825">MLNRIARVVAAMSAAFAVLTVVSAMLVVGSTTMASARSSAEAITAYDIDITVNPDGSALFRESISYDFGPNALHGIERILATTMRYDEANDRSYPLTVVKVSAVGASAQYSITDIGGGRERIRIGDPNRTITGAHVYTITYRLEGVVNAQPGDDELYWNVIGSEWRVPIERATVAVHLPGNPTRVACFAGRAGTTPCDLARIGTVPAAGATTAATFAQQSLDPGENLTVVVAIPDVDGGAVEPQPILVAQNLSEPRTIGDMFALTPLSLGLTGALAALAAAVVAPLQFLVGRDRRAGGDTIDSAFSDQTAHGERVPLRAATAIPVEFVPPDNLRPGQLGVLHDEVADMTDVSATLIDLAVRGFLRIEEITDGRKIKDYTFVQLRGPAEQAELLAYERYLLEQLFAAGSPVQLLDLKNKFATATSRTRTLLYENAAENGWFAARPDHVRTIWALGGFAVLAAGAVATFFLARESRYGLVGLPLGVAGFAVMIGARWMPRRTPKGTGLERRTRGFVDFIENSEKYRAAFAERKNIFTEYLPYAVAFGATKKWANALSVLGLPAPDTSLWYVGVGPLVWTTFGDRMDTFTSTATATLTSTPGGSGASGFSGGGVGGGGGGGGGGSW</sequence>
<proteinExistence type="predicted"/>
<dbReference type="EMBL" id="CAFABA010000042">
    <property type="protein sequence ID" value="CAB4828660.1"/>
    <property type="molecule type" value="Genomic_DNA"/>
</dbReference>
<feature type="compositionally biased region" description="Gly residues" evidence="1">
    <location>
        <begin position="599"/>
        <end position="623"/>
    </location>
</feature>
<evidence type="ECO:0000256" key="2">
    <source>
        <dbReference type="SAM" id="Phobius"/>
    </source>
</evidence>
<evidence type="ECO:0000259" key="4">
    <source>
        <dbReference type="Pfam" id="PF20990"/>
    </source>
</evidence>
<feature type="transmembrane region" description="Helical" evidence="2">
    <location>
        <begin position="261"/>
        <end position="286"/>
    </location>
</feature>
<reference evidence="5" key="1">
    <citation type="submission" date="2020-05" db="EMBL/GenBank/DDBJ databases">
        <authorList>
            <person name="Chiriac C."/>
            <person name="Salcher M."/>
            <person name="Ghai R."/>
            <person name="Kavagutti S V."/>
        </authorList>
    </citation>
    <scope>NUCLEOTIDE SEQUENCE</scope>
</reference>